<feature type="non-terminal residue" evidence="1">
    <location>
        <position position="1"/>
    </location>
</feature>
<accession>A0A0F9BJ29</accession>
<gene>
    <name evidence="1" type="ORF">LCGC14_2721500</name>
</gene>
<dbReference type="InterPro" id="IPR021378">
    <property type="entry name" value="DUF3010"/>
</dbReference>
<organism evidence="1">
    <name type="scientific">marine sediment metagenome</name>
    <dbReference type="NCBI Taxonomy" id="412755"/>
    <lineage>
        <taxon>unclassified sequences</taxon>
        <taxon>metagenomes</taxon>
        <taxon>ecological metagenomes</taxon>
    </lineage>
</organism>
<sequence>GGPIGFKLEAIAQLYEECPVNLIAAWAITANIKRHAPQIPDTLLKYQYAAFQTAFTVLP</sequence>
<evidence type="ECO:0000313" key="1">
    <source>
        <dbReference type="EMBL" id="KKK90589.1"/>
    </source>
</evidence>
<comment type="caution">
    <text evidence="1">The sequence shown here is derived from an EMBL/GenBank/DDBJ whole genome shotgun (WGS) entry which is preliminary data.</text>
</comment>
<name>A0A0F9BJ29_9ZZZZ</name>
<dbReference type="EMBL" id="LAZR01049033">
    <property type="protein sequence ID" value="KKK90589.1"/>
    <property type="molecule type" value="Genomic_DNA"/>
</dbReference>
<dbReference type="Pfam" id="PF11215">
    <property type="entry name" value="DUF3010"/>
    <property type="match status" value="1"/>
</dbReference>
<protein>
    <submittedName>
        <fullName evidence="1">Uncharacterized protein</fullName>
    </submittedName>
</protein>
<proteinExistence type="predicted"/>
<dbReference type="AlphaFoldDB" id="A0A0F9BJ29"/>
<reference evidence="1" key="1">
    <citation type="journal article" date="2015" name="Nature">
        <title>Complex archaea that bridge the gap between prokaryotes and eukaryotes.</title>
        <authorList>
            <person name="Spang A."/>
            <person name="Saw J.H."/>
            <person name="Jorgensen S.L."/>
            <person name="Zaremba-Niedzwiedzka K."/>
            <person name="Martijn J."/>
            <person name="Lind A.E."/>
            <person name="van Eijk R."/>
            <person name="Schleper C."/>
            <person name="Guy L."/>
            <person name="Ettema T.J."/>
        </authorList>
    </citation>
    <scope>NUCLEOTIDE SEQUENCE</scope>
</reference>